<dbReference type="AlphaFoldDB" id="A0ABD1W308"/>
<evidence type="ECO:0000256" key="8">
    <source>
        <dbReference type="ARBA" id="ARBA00023136"/>
    </source>
</evidence>
<dbReference type="PANTHER" id="PTHR37247">
    <property type="entry name" value="TRANSMEMBRANE PROTEIN"/>
    <property type="match status" value="1"/>
</dbReference>
<accession>A0ABD1W308</accession>
<comment type="subcellular location">
    <subcellularLocation>
        <location evidence="1">Membrane</location>
    </subcellularLocation>
</comment>
<keyword evidence="7" id="KW-0811">Translocation</keyword>
<dbReference type="EMBL" id="JBFOLJ010000004">
    <property type="protein sequence ID" value="KAL2544048.1"/>
    <property type="molecule type" value="Genomic_DNA"/>
</dbReference>
<organism evidence="10 11">
    <name type="scientific">Forsythia ovata</name>
    <dbReference type="NCBI Taxonomy" id="205694"/>
    <lineage>
        <taxon>Eukaryota</taxon>
        <taxon>Viridiplantae</taxon>
        <taxon>Streptophyta</taxon>
        <taxon>Embryophyta</taxon>
        <taxon>Tracheophyta</taxon>
        <taxon>Spermatophyta</taxon>
        <taxon>Magnoliopsida</taxon>
        <taxon>eudicotyledons</taxon>
        <taxon>Gunneridae</taxon>
        <taxon>Pentapetalae</taxon>
        <taxon>asterids</taxon>
        <taxon>lamiids</taxon>
        <taxon>Lamiales</taxon>
        <taxon>Oleaceae</taxon>
        <taxon>Forsythieae</taxon>
        <taxon>Forsythia</taxon>
    </lineage>
</organism>
<protein>
    <recommendedName>
        <fullName evidence="12">Preprotein translocase subunit SecE</fullName>
    </recommendedName>
</protein>
<sequence>MNVTISVDRFANNFCITINMAAVSGLIINYSGVNYPAVCIIHPKLPFQNHNPSKCGFNKCQNGVRLLTTRIPGVRIPYHLQQHSSTKCFVSARGYYHNSSFNGDSDIEPFWLNAMKEAIWAVRTLLAFLVEQPSQLKYIEWPNIHSTLKTATLTLVLVALLIVALSSVDSALSYLLALLLRRKA</sequence>
<evidence type="ECO:0000256" key="4">
    <source>
        <dbReference type="ARBA" id="ARBA00022692"/>
    </source>
</evidence>
<evidence type="ECO:0000256" key="7">
    <source>
        <dbReference type="ARBA" id="ARBA00023010"/>
    </source>
</evidence>
<reference evidence="11" key="1">
    <citation type="submission" date="2024-07" db="EMBL/GenBank/DDBJ databases">
        <title>Two chromosome-level genome assemblies of Korean endemic species Abeliophyllum distichum and Forsythia ovata (Oleaceae).</title>
        <authorList>
            <person name="Jang H."/>
        </authorList>
    </citation>
    <scope>NUCLEOTIDE SEQUENCE [LARGE SCALE GENOMIC DNA]</scope>
</reference>
<comment type="similarity">
    <text evidence="2">Belongs to the SecE/SEC61-gamma family.</text>
</comment>
<comment type="caution">
    <text evidence="10">The sequence shown here is derived from an EMBL/GenBank/DDBJ whole genome shotgun (WGS) entry which is preliminary data.</text>
</comment>
<dbReference type="GO" id="GO:0015031">
    <property type="term" value="P:protein transport"/>
    <property type="evidence" value="ECO:0007669"/>
    <property type="project" value="UniProtKB-KW"/>
</dbReference>
<name>A0ABD1W308_9LAMI</name>
<dbReference type="GO" id="GO:0016020">
    <property type="term" value="C:membrane"/>
    <property type="evidence" value="ECO:0007669"/>
    <property type="project" value="UniProtKB-SubCell"/>
</dbReference>
<dbReference type="Gene3D" id="1.20.5.1030">
    <property type="entry name" value="Preprotein translocase secy subunit"/>
    <property type="match status" value="1"/>
</dbReference>
<dbReference type="Proteomes" id="UP001604277">
    <property type="component" value="Unassembled WGS sequence"/>
</dbReference>
<evidence type="ECO:0008006" key="12">
    <source>
        <dbReference type="Google" id="ProtNLM"/>
    </source>
</evidence>
<dbReference type="InterPro" id="IPR001901">
    <property type="entry name" value="Translocase_SecE/Sec61-g"/>
</dbReference>
<evidence type="ECO:0000256" key="5">
    <source>
        <dbReference type="ARBA" id="ARBA00022927"/>
    </source>
</evidence>
<keyword evidence="5" id="KW-0653">Protein transport</keyword>
<feature type="transmembrane region" description="Helical" evidence="9">
    <location>
        <begin position="153"/>
        <end position="180"/>
    </location>
</feature>
<dbReference type="InterPro" id="IPR038379">
    <property type="entry name" value="SecE_sf"/>
</dbReference>
<dbReference type="PANTHER" id="PTHR37247:SF1">
    <property type="entry name" value="TRANSMEMBRANE PROTEIN"/>
    <property type="match status" value="1"/>
</dbReference>
<dbReference type="Pfam" id="PF00584">
    <property type="entry name" value="SecE"/>
    <property type="match status" value="1"/>
</dbReference>
<keyword evidence="3" id="KW-0813">Transport</keyword>
<evidence type="ECO:0000256" key="2">
    <source>
        <dbReference type="ARBA" id="ARBA00008274"/>
    </source>
</evidence>
<gene>
    <name evidence="10" type="ORF">Fot_13281</name>
</gene>
<evidence type="ECO:0000256" key="1">
    <source>
        <dbReference type="ARBA" id="ARBA00004370"/>
    </source>
</evidence>
<evidence type="ECO:0000256" key="3">
    <source>
        <dbReference type="ARBA" id="ARBA00022448"/>
    </source>
</evidence>
<keyword evidence="8 9" id="KW-0472">Membrane</keyword>
<keyword evidence="4 9" id="KW-0812">Transmembrane</keyword>
<evidence type="ECO:0000313" key="10">
    <source>
        <dbReference type="EMBL" id="KAL2544048.1"/>
    </source>
</evidence>
<keyword evidence="11" id="KW-1185">Reference proteome</keyword>
<proteinExistence type="inferred from homology"/>
<evidence type="ECO:0000256" key="9">
    <source>
        <dbReference type="SAM" id="Phobius"/>
    </source>
</evidence>
<keyword evidence="6 9" id="KW-1133">Transmembrane helix</keyword>
<evidence type="ECO:0000256" key="6">
    <source>
        <dbReference type="ARBA" id="ARBA00022989"/>
    </source>
</evidence>
<evidence type="ECO:0000313" key="11">
    <source>
        <dbReference type="Proteomes" id="UP001604277"/>
    </source>
</evidence>